<keyword evidence="2" id="KW-1185">Reference proteome</keyword>
<gene>
    <name evidence="1" type="ORF">VFH_I136760</name>
</gene>
<sequence length="175" mass="19481">MSSAAMPYTGGDIKRSGELGKMFDIPMDGSKSRKSGNLSAAKNGQFLKVSRVVEDGTPKQLMQNIVVLLGDFVRLSNYWCGSASIGFLHKLWKYPFLLHGYCWSREVWWSKRWILVELRGRGASCQVSSKSKSRITTETLVERPSIQVIQSEGGLPLIVRVSVIALIRNTQGMNA</sequence>
<dbReference type="PANTHER" id="PTHR33709">
    <property type="entry name" value="OSJNBA0035M09.9 PROTEIN"/>
    <property type="match status" value="1"/>
</dbReference>
<organism evidence="1 2">
    <name type="scientific">Vicia faba</name>
    <name type="common">Broad bean</name>
    <name type="synonym">Faba vulgaris</name>
    <dbReference type="NCBI Taxonomy" id="3906"/>
    <lineage>
        <taxon>Eukaryota</taxon>
        <taxon>Viridiplantae</taxon>
        <taxon>Streptophyta</taxon>
        <taxon>Embryophyta</taxon>
        <taxon>Tracheophyta</taxon>
        <taxon>Spermatophyta</taxon>
        <taxon>Magnoliopsida</taxon>
        <taxon>eudicotyledons</taxon>
        <taxon>Gunneridae</taxon>
        <taxon>Pentapetalae</taxon>
        <taxon>rosids</taxon>
        <taxon>fabids</taxon>
        <taxon>Fabales</taxon>
        <taxon>Fabaceae</taxon>
        <taxon>Papilionoideae</taxon>
        <taxon>50 kb inversion clade</taxon>
        <taxon>NPAAA clade</taxon>
        <taxon>Hologalegina</taxon>
        <taxon>IRL clade</taxon>
        <taxon>Fabeae</taxon>
        <taxon>Vicia</taxon>
    </lineage>
</organism>
<evidence type="ECO:0000313" key="2">
    <source>
        <dbReference type="Proteomes" id="UP001157006"/>
    </source>
</evidence>
<reference evidence="1 2" key="1">
    <citation type="submission" date="2023-01" db="EMBL/GenBank/DDBJ databases">
        <authorList>
            <person name="Kreplak J."/>
        </authorList>
    </citation>
    <scope>NUCLEOTIDE SEQUENCE [LARGE SCALE GENOMIC DNA]</scope>
</reference>
<evidence type="ECO:0000313" key="1">
    <source>
        <dbReference type="EMBL" id="CAI8594345.1"/>
    </source>
</evidence>
<dbReference type="Proteomes" id="UP001157006">
    <property type="component" value="Chromosome 1S"/>
</dbReference>
<proteinExistence type="predicted"/>
<dbReference type="AlphaFoldDB" id="A0AAV0ZD73"/>
<name>A0AAV0ZD73_VICFA</name>
<dbReference type="InterPro" id="IPR040339">
    <property type="entry name" value="At1g16860-like"/>
</dbReference>
<accession>A0AAV0ZD73</accession>
<protein>
    <submittedName>
        <fullName evidence="1">Uncharacterized protein</fullName>
    </submittedName>
</protein>
<dbReference type="EMBL" id="OX451735">
    <property type="protein sequence ID" value="CAI8594345.1"/>
    <property type="molecule type" value="Genomic_DNA"/>
</dbReference>
<dbReference type="PANTHER" id="PTHR33709:SF4">
    <property type="entry name" value="OS08G0230200 PROTEIN"/>
    <property type="match status" value="1"/>
</dbReference>